<feature type="domain" description="HTH merR-type" evidence="2">
    <location>
        <begin position="6"/>
        <end position="75"/>
    </location>
</feature>
<evidence type="ECO:0000313" key="4">
    <source>
        <dbReference type="Proteomes" id="UP000712157"/>
    </source>
</evidence>
<keyword evidence="4" id="KW-1185">Reference proteome</keyword>
<dbReference type="AlphaFoldDB" id="A0A949K297"/>
<dbReference type="InterPro" id="IPR009061">
    <property type="entry name" value="DNA-bd_dom_put_sf"/>
</dbReference>
<dbReference type="Pfam" id="PF13411">
    <property type="entry name" value="MerR_1"/>
    <property type="match status" value="1"/>
</dbReference>
<keyword evidence="1" id="KW-0238">DNA-binding</keyword>
<dbReference type="Gene3D" id="3.20.80.10">
    <property type="entry name" value="Regulatory factor, effector binding domain"/>
    <property type="match status" value="1"/>
</dbReference>
<comment type="caution">
    <text evidence="3">The sequence shown here is derived from an EMBL/GenBank/DDBJ whole genome shotgun (WGS) entry which is preliminary data.</text>
</comment>
<sequence length="265" mass="31111">MYSQKLFTTGQFAQLHHINKRTLHYYDQIGLFSPDYHGKNHYRYYTYQQSPELEMILTFRDLGMSIDEILRYRSQSSPELLEHILSTKISDIDSTIRNLQEIRNLLTERKNQLAYCRNCDLEAVTIVDCPEEYLLINSSIPGESESLTMMEQVKELPGRIFGNGCGTMLSVQKILAHDFETDDYFFVRLPRSFPRTDCHQKPAGRYLRAFCVGEWDRIPDTYIRMEQYARREGIQLTGYSYEEGMNEMVLRDMGEYITQILIPCG</sequence>
<gene>
    <name evidence="3" type="ORF">KTH89_20320</name>
</gene>
<evidence type="ECO:0000313" key="3">
    <source>
        <dbReference type="EMBL" id="MBU9738884.1"/>
    </source>
</evidence>
<dbReference type="EMBL" id="JAHQCW010000044">
    <property type="protein sequence ID" value="MBU9738884.1"/>
    <property type="molecule type" value="Genomic_DNA"/>
</dbReference>
<reference evidence="3" key="1">
    <citation type="submission" date="2021-06" db="EMBL/GenBank/DDBJ databases">
        <title>Description of novel taxa of the family Lachnospiraceae.</title>
        <authorList>
            <person name="Chaplin A.V."/>
            <person name="Sokolova S.R."/>
            <person name="Pikina A.P."/>
            <person name="Korzhanova M."/>
            <person name="Belova V."/>
            <person name="Korostin D."/>
            <person name="Efimov B.A."/>
        </authorList>
    </citation>
    <scope>NUCLEOTIDE SEQUENCE</scope>
    <source>
        <strain evidence="3">ASD5720</strain>
    </source>
</reference>
<evidence type="ECO:0000256" key="1">
    <source>
        <dbReference type="ARBA" id="ARBA00023125"/>
    </source>
</evidence>
<dbReference type="InterPro" id="IPR000551">
    <property type="entry name" value="MerR-type_HTH_dom"/>
</dbReference>
<dbReference type="RefSeq" id="WP_238722901.1">
    <property type="nucleotide sequence ID" value="NZ_JAHQCW010000044.1"/>
</dbReference>
<dbReference type="GO" id="GO:0003700">
    <property type="term" value="F:DNA-binding transcription factor activity"/>
    <property type="evidence" value="ECO:0007669"/>
    <property type="project" value="InterPro"/>
</dbReference>
<dbReference type="SMART" id="SM00422">
    <property type="entry name" value="HTH_MERR"/>
    <property type="match status" value="1"/>
</dbReference>
<dbReference type="GO" id="GO:0003677">
    <property type="term" value="F:DNA binding"/>
    <property type="evidence" value="ECO:0007669"/>
    <property type="project" value="UniProtKB-KW"/>
</dbReference>
<proteinExistence type="predicted"/>
<dbReference type="PROSITE" id="PS50937">
    <property type="entry name" value="HTH_MERR_2"/>
    <property type="match status" value="1"/>
</dbReference>
<accession>A0A949K297</accession>
<protein>
    <submittedName>
        <fullName evidence="3">MerR family transcriptional regulator</fullName>
    </submittedName>
</protein>
<dbReference type="PANTHER" id="PTHR30204">
    <property type="entry name" value="REDOX-CYCLING DRUG-SENSING TRANSCRIPTIONAL ACTIVATOR SOXR"/>
    <property type="match status" value="1"/>
</dbReference>
<dbReference type="Gene3D" id="1.10.1660.10">
    <property type="match status" value="1"/>
</dbReference>
<dbReference type="PANTHER" id="PTHR30204:SF85">
    <property type="entry name" value="MULTIDRUG-EFFLUX TRANSPORTER 2 REGULATOR"/>
    <property type="match status" value="1"/>
</dbReference>
<dbReference type="Proteomes" id="UP000712157">
    <property type="component" value="Unassembled WGS sequence"/>
</dbReference>
<dbReference type="InterPro" id="IPR011256">
    <property type="entry name" value="Reg_factor_effector_dom_sf"/>
</dbReference>
<name>A0A949K297_9FIRM</name>
<dbReference type="InterPro" id="IPR047057">
    <property type="entry name" value="MerR_fam"/>
</dbReference>
<organism evidence="3 4">
    <name type="scientific">Diplocloster agilis</name>
    <dbReference type="NCBI Taxonomy" id="2850323"/>
    <lineage>
        <taxon>Bacteria</taxon>
        <taxon>Bacillati</taxon>
        <taxon>Bacillota</taxon>
        <taxon>Clostridia</taxon>
        <taxon>Lachnospirales</taxon>
        <taxon>Lachnospiraceae</taxon>
        <taxon>Diplocloster</taxon>
    </lineage>
</organism>
<dbReference type="SUPFAM" id="SSF55136">
    <property type="entry name" value="Probable bacterial effector-binding domain"/>
    <property type="match status" value="1"/>
</dbReference>
<evidence type="ECO:0000259" key="2">
    <source>
        <dbReference type="PROSITE" id="PS50937"/>
    </source>
</evidence>
<dbReference type="SUPFAM" id="SSF46955">
    <property type="entry name" value="Putative DNA-binding domain"/>
    <property type="match status" value="1"/>
</dbReference>